<sequence>MNTKSSLVKAGLGIAIALLLILSNAIAPKLSQAQQQQPNCNNPRSTVEYNQCAHLAYQEADRQLNQVYQQLTASLRPNEREKLIDAQITWIQYRDQNCEFEVEANRSGTGYRGFLSECLEWMTRQRTTEFQNYLSSGRFRRR</sequence>
<dbReference type="EMBL" id="JAMXFF010000035">
    <property type="protein sequence ID" value="MCT7968669.1"/>
    <property type="molecule type" value="Genomic_DNA"/>
</dbReference>
<gene>
    <name evidence="2" type="ORF">NG799_20390</name>
</gene>
<name>A0ABT2MV79_9CYAN</name>
<accession>A0ABT2MV79</accession>
<dbReference type="Gene3D" id="1.20.1270.180">
    <property type="match status" value="1"/>
</dbReference>
<comment type="caution">
    <text evidence="2">The sequence shown here is derived from an EMBL/GenBank/DDBJ whole genome shotgun (WGS) entry which is preliminary data.</text>
</comment>
<reference evidence="2 3" key="1">
    <citation type="journal article" date="2022" name="Front. Microbiol.">
        <title>High genomic differentiation and limited gene flow indicate recent cryptic speciation within the genus Laspinema (cyanobacteria).</title>
        <authorList>
            <person name="Stanojkovic A."/>
            <person name="Skoupy S."/>
            <person name="Skaloud P."/>
            <person name="Dvorak P."/>
        </authorList>
    </citation>
    <scope>NUCLEOTIDE SEQUENCE [LARGE SCALE GENOMIC DNA]</scope>
    <source>
        <strain evidence="2 3">D2a</strain>
    </source>
</reference>
<dbReference type="Proteomes" id="UP001525890">
    <property type="component" value="Unassembled WGS sequence"/>
</dbReference>
<dbReference type="InterPro" id="IPR009739">
    <property type="entry name" value="LprI-like_N"/>
</dbReference>
<dbReference type="Pfam" id="PF07007">
    <property type="entry name" value="LprI"/>
    <property type="match status" value="1"/>
</dbReference>
<proteinExistence type="predicted"/>
<dbReference type="PANTHER" id="PTHR39176:SF1">
    <property type="entry name" value="PERIPLASMIC PROTEIN"/>
    <property type="match status" value="1"/>
</dbReference>
<protein>
    <submittedName>
        <fullName evidence="2">Lysozyme inhibitor LprI family protein</fullName>
    </submittedName>
</protein>
<dbReference type="PANTHER" id="PTHR39176">
    <property type="entry name" value="PERIPLASMIC PROTEIN-RELATED"/>
    <property type="match status" value="1"/>
</dbReference>
<evidence type="ECO:0000259" key="1">
    <source>
        <dbReference type="Pfam" id="PF07007"/>
    </source>
</evidence>
<feature type="domain" description="Lysozyme inhibitor LprI-like N-terminal" evidence="1">
    <location>
        <begin position="40"/>
        <end position="129"/>
    </location>
</feature>
<evidence type="ECO:0000313" key="3">
    <source>
        <dbReference type="Proteomes" id="UP001525890"/>
    </source>
</evidence>
<organism evidence="2 3">
    <name type="scientific">Laspinema palackyanum D2a</name>
    <dbReference type="NCBI Taxonomy" id="2953684"/>
    <lineage>
        <taxon>Bacteria</taxon>
        <taxon>Bacillati</taxon>
        <taxon>Cyanobacteriota</taxon>
        <taxon>Cyanophyceae</taxon>
        <taxon>Oscillatoriophycideae</taxon>
        <taxon>Oscillatoriales</taxon>
        <taxon>Laspinemataceae</taxon>
        <taxon>Laspinema</taxon>
        <taxon>Laspinema palackyanum</taxon>
    </lineage>
</organism>
<keyword evidence="3" id="KW-1185">Reference proteome</keyword>
<dbReference type="RefSeq" id="WP_368008177.1">
    <property type="nucleotide sequence ID" value="NZ_JAMXFF010000035.1"/>
</dbReference>
<evidence type="ECO:0000313" key="2">
    <source>
        <dbReference type="EMBL" id="MCT7968669.1"/>
    </source>
</evidence>